<gene>
    <name evidence="10" type="ORF">SAMN05660706_10814</name>
</gene>
<keyword evidence="3 8" id="KW-0479">Metal-binding</keyword>
<dbReference type="Pfam" id="PF01546">
    <property type="entry name" value="Peptidase_M20"/>
    <property type="match status" value="1"/>
</dbReference>
<evidence type="ECO:0000256" key="2">
    <source>
        <dbReference type="ARBA" id="ARBA00022670"/>
    </source>
</evidence>
<feature type="binding site" evidence="8">
    <location>
        <position position="76"/>
    </location>
    <ligand>
        <name>Zn(2+)</name>
        <dbReference type="ChEBI" id="CHEBI:29105"/>
        <label>1</label>
    </ligand>
</feature>
<keyword evidence="2" id="KW-0645">Protease</keyword>
<dbReference type="GO" id="GO:0004177">
    <property type="term" value="F:aminopeptidase activity"/>
    <property type="evidence" value="ECO:0007669"/>
    <property type="project" value="UniProtKB-UniRule"/>
</dbReference>
<dbReference type="Pfam" id="PF07687">
    <property type="entry name" value="M20_dimer"/>
    <property type="match status" value="1"/>
</dbReference>
<dbReference type="PANTHER" id="PTHR42994">
    <property type="entry name" value="PEPTIDASE T"/>
    <property type="match status" value="1"/>
</dbReference>
<dbReference type="NCBIfam" id="TIGR01883">
    <property type="entry name" value="PepT-like"/>
    <property type="match status" value="1"/>
</dbReference>
<keyword evidence="6" id="KW-0482">Metalloprotease</keyword>
<evidence type="ECO:0000256" key="8">
    <source>
        <dbReference type="PIRSR" id="PIRSR001123-2"/>
    </source>
</evidence>
<name>A0A1I6DAP3_9FIRM</name>
<dbReference type="Gene3D" id="3.40.630.10">
    <property type="entry name" value="Zn peptidases"/>
    <property type="match status" value="1"/>
</dbReference>
<dbReference type="Gene3D" id="3.30.70.360">
    <property type="match status" value="1"/>
</dbReference>
<feature type="domain" description="Peptidase M20 dimerisation" evidence="9">
    <location>
        <begin position="182"/>
        <end position="272"/>
    </location>
</feature>
<dbReference type="GO" id="GO:0046872">
    <property type="term" value="F:metal ion binding"/>
    <property type="evidence" value="ECO:0007669"/>
    <property type="project" value="UniProtKB-UniRule"/>
</dbReference>
<dbReference type="PIRSF" id="PIRSF001123">
    <property type="entry name" value="PepA_GA"/>
    <property type="match status" value="1"/>
</dbReference>
<evidence type="ECO:0000256" key="3">
    <source>
        <dbReference type="ARBA" id="ARBA00022723"/>
    </source>
</evidence>
<dbReference type="InterPro" id="IPR036264">
    <property type="entry name" value="Bact_exopeptidase_dim_dom"/>
</dbReference>
<dbReference type="RefSeq" id="WP_092482588.1">
    <property type="nucleotide sequence ID" value="NZ_FOYM01000008.1"/>
</dbReference>
<comment type="similarity">
    <text evidence="7">Belongs to the peptidase M42 family.</text>
</comment>
<evidence type="ECO:0000256" key="1">
    <source>
        <dbReference type="ARBA" id="ARBA00001947"/>
    </source>
</evidence>
<evidence type="ECO:0000313" key="11">
    <source>
        <dbReference type="Proteomes" id="UP000199584"/>
    </source>
</evidence>
<dbReference type="InterPro" id="IPR002933">
    <property type="entry name" value="Peptidase_M20"/>
</dbReference>
<evidence type="ECO:0000259" key="9">
    <source>
        <dbReference type="Pfam" id="PF07687"/>
    </source>
</evidence>
<protein>
    <submittedName>
        <fullName evidence="10">Peptidase T-like protein</fullName>
    </submittedName>
</protein>
<dbReference type="GO" id="GO:0006508">
    <property type="term" value="P:proteolysis"/>
    <property type="evidence" value="ECO:0007669"/>
    <property type="project" value="UniProtKB-KW"/>
</dbReference>
<comment type="cofactor">
    <cofactor evidence="1">
        <name>Zn(2+)</name>
        <dbReference type="ChEBI" id="CHEBI:29105"/>
    </cofactor>
</comment>
<reference evidence="11" key="1">
    <citation type="submission" date="2016-10" db="EMBL/GenBank/DDBJ databases">
        <authorList>
            <person name="Varghese N."/>
            <person name="Submissions S."/>
        </authorList>
    </citation>
    <scope>NUCLEOTIDE SEQUENCE [LARGE SCALE GENOMIC DNA]</scope>
    <source>
        <strain evidence="11">DSM 3669</strain>
    </source>
</reference>
<dbReference type="PANTHER" id="PTHR42994:SF2">
    <property type="entry name" value="PEPTIDASE"/>
    <property type="match status" value="1"/>
</dbReference>
<dbReference type="AlphaFoldDB" id="A0A1I6DAP3"/>
<dbReference type="PROSITE" id="PS00758">
    <property type="entry name" value="ARGE_DAPE_CPG2_1"/>
    <property type="match status" value="1"/>
</dbReference>
<dbReference type="SUPFAM" id="SSF53187">
    <property type="entry name" value="Zn-dependent exopeptidases"/>
    <property type="match status" value="1"/>
</dbReference>
<dbReference type="GO" id="GO:0008237">
    <property type="term" value="F:metallopeptidase activity"/>
    <property type="evidence" value="ECO:0007669"/>
    <property type="project" value="UniProtKB-KW"/>
</dbReference>
<comment type="cofactor">
    <cofactor evidence="8">
        <name>a divalent metal cation</name>
        <dbReference type="ChEBI" id="CHEBI:60240"/>
    </cofactor>
    <text evidence="8">Binds 2 divalent metal cations per subunit.</text>
</comment>
<dbReference type="InterPro" id="IPR011650">
    <property type="entry name" value="Peptidase_M20_dimer"/>
</dbReference>
<evidence type="ECO:0000256" key="5">
    <source>
        <dbReference type="ARBA" id="ARBA00022833"/>
    </source>
</evidence>
<dbReference type="SUPFAM" id="SSF55031">
    <property type="entry name" value="Bacterial exopeptidase dimerisation domain"/>
    <property type="match status" value="1"/>
</dbReference>
<evidence type="ECO:0000313" key="10">
    <source>
        <dbReference type="EMBL" id="SFR02499.1"/>
    </source>
</evidence>
<evidence type="ECO:0000256" key="7">
    <source>
        <dbReference type="PIRNR" id="PIRNR001123"/>
    </source>
</evidence>
<sequence length="378" mass="39814">MINRERLVAEFIELVQVDSESGREGRMAELLKQKLQDLGFEVCIDDAAPKAGSETGNIIARLRGNAEAPSLLFCAHMDTVAPGCGIRPIVENGVIRSAGDTILGSDDKAGIAAIIEAVRAVRENDISHGDLELVFTVCEEVGLAGAKALDFSRLTARMGFILDSDGPPGSIINRGPSHDRITAEVLGRAAHAGINPEDGVNAIQVAARAIAGMQLGRIDEETTANIGVVSGGAATNIVPDKVTLKGETRSLREEKRSKQTRAICEALEKAARDSGAKVRINVESEYPAMHVPEDAAVVQLARKAALDIGLMPQVKSTGGGSDTHIFNGNGIAAVNLGIAMKKVHTTDEYIAVDDLTRNAEYVLAIIRAATTGVSGRPS</sequence>
<organism evidence="10 11">
    <name type="scientific">Desulfoscipio geothermicus DSM 3669</name>
    <dbReference type="NCBI Taxonomy" id="1121426"/>
    <lineage>
        <taxon>Bacteria</taxon>
        <taxon>Bacillati</taxon>
        <taxon>Bacillota</taxon>
        <taxon>Clostridia</taxon>
        <taxon>Eubacteriales</taxon>
        <taxon>Desulfallaceae</taxon>
        <taxon>Desulfoscipio</taxon>
    </lineage>
</organism>
<dbReference type="InterPro" id="IPR010162">
    <property type="entry name" value="PepT-like"/>
</dbReference>
<dbReference type="EMBL" id="FOYM01000008">
    <property type="protein sequence ID" value="SFR02499.1"/>
    <property type="molecule type" value="Genomic_DNA"/>
</dbReference>
<keyword evidence="4" id="KW-0378">Hydrolase</keyword>
<dbReference type="Proteomes" id="UP000199584">
    <property type="component" value="Unassembled WGS sequence"/>
</dbReference>
<evidence type="ECO:0000256" key="6">
    <source>
        <dbReference type="ARBA" id="ARBA00023049"/>
    </source>
</evidence>
<proteinExistence type="inferred from homology"/>
<accession>A0A1I6DAP3</accession>
<dbReference type="STRING" id="39060.SAMN05660706_10814"/>
<keyword evidence="5" id="KW-0862">Zinc</keyword>
<dbReference type="InterPro" id="IPR008007">
    <property type="entry name" value="Peptidase_M42"/>
</dbReference>
<evidence type="ECO:0000256" key="4">
    <source>
        <dbReference type="ARBA" id="ARBA00022801"/>
    </source>
</evidence>
<dbReference type="OrthoDB" id="9773892at2"/>
<dbReference type="InterPro" id="IPR001261">
    <property type="entry name" value="ArgE/DapE_CS"/>
</dbReference>
<keyword evidence="11" id="KW-1185">Reference proteome</keyword>